<dbReference type="Proteomes" id="UP000002233">
    <property type="component" value="Chromosome"/>
</dbReference>
<protein>
    <submittedName>
        <fullName evidence="1">Uncharacterized protein</fullName>
    </submittedName>
</protein>
<reference evidence="1 2" key="2">
    <citation type="journal article" date="2011" name="Microbiology">
        <title>The genome sequence of Bacillus subtilis subsp. spizizenii W23: insights into speciation within the B. subtilis complex and into the history of B. subtilis genetics.</title>
        <authorList>
            <person name="Zeigler D.R."/>
        </authorList>
    </citation>
    <scope>NUCLEOTIDE SEQUENCE [LARGE SCALE GENOMIC DNA]</scope>
    <source>
        <strain evidence="2">ATCC 23059 / NRRL B-14472 / W23</strain>
    </source>
</reference>
<evidence type="ECO:0000313" key="1">
    <source>
        <dbReference type="EMBL" id="ADM40038.1"/>
    </source>
</evidence>
<dbReference type="EMBL" id="CP002183">
    <property type="protein sequence ID" value="ADM40038.1"/>
    <property type="molecule type" value="Genomic_DNA"/>
</dbReference>
<organism evidence="1 2">
    <name type="scientific">Bacillus spizizenii (strain ATCC 23059 / NRRL B-14472 / W23)</name>
    <name type="common">Bacillus subtilis subsp. spizizenii</name>
    <dbReference type="NCBI Taxonomy" id="655816"/>
    <lineage>
        <taxon>Bacteria</taxon>
        <taxon>Bacillati</taxon>
        <taxon>Bacillota</taxon>
        <taxon>Bacilli</taxon>
        <taxon>Bacillales</taxon>
        <taxon>Bacillaceae</taxon>
        <taxon>Bacillus</taxon>
    </lineage>
</organism>
<accession>E0TZ89</accession>
<sequence>MENSTQDKNYAYFQDVIREMLKLMGLQIKLKKINSRRFSVRFGPKIDILQFQN</sequence>
<proteinExistence type="predicted"/>
<dbReference type="KEGG" id="bss:BSUW23_20030"/>
<reference key="1">
    <citation type="submission" date="2010-08" db="EMBL/GenBank/DDBJ databases">
        <authorList>
            <person name="Zeigler D.R."/>
        </authorList>
    </citation>
    <scope>NUCLEOTIDE SEQUENCE</scope>
    <source>
        <strain>W23</strain>
    </source>
</reference>
<evidence type="ECO:0000313" key="2">
    <source>
        <dbReference type="Proteomes" id="UP000002233"/>
    </source>
</evidence>
<gene>
    <name evidence="1" type="ordered locus">BSUW23_20030</name>
</gene>
<name>E0TZ89_BACSH</name>
<dbReference type="AlphaFoldDB" id="E0TZ89"/>
<dbReference type="HOGENOM" id="CLU_3058705_0_0_9"/>